<dbReference type="PANTHER" id="PTHR22878:SF68">
    <property type="entry name" value="DYNEIN HEAVY CHAIN 6, AXONEMAL-LIKE"/>
    <property type="match status" value="1"/>
</dbReference>
<dbReference type="GO" id="GO:0051959">
    <property type="term" value="F:dynein light intermediate chain binding"/>
    <property type="evidence" value="ECO:0007669"/>
    <property type="project" value="InterPro"/>
</dbReference>
<evidence type="ECO:0000313" key="2">
    <source>
        <dbReference type="EMBL" id="KAJ7377615.1"/>
    </source>
</evidence>
<organism evidence="2 3">
    <name type="scientific">Desmophyllum pertusum</name>
    <dbReference type="NCBI Taxonomy" id="174260"/>
    <lineage>
        <taxon>Eukaryota</taxon>
        <taxon>Metazoa</taxon>
        <taxon>Cnidaria</taxon>
        <taxon>Anthozoa</taxon>
        <taxon>Hexacorallia</taxon>
        <taxon>Scleractinia</taxon>
        <taxon>Caryophylliina</taxon>
        <taxon>Caryophylliidae</taxon>
        <taxon>Desmophyllum</taxon>
    </lineage>
</organism>
<accession>A0A9W9ZA16</accession>
<dbReference type="OrthoDB" id="5593012at2759"/>
<comment type="caution">
    <text evidence="2">The sequence shown here is derived from an EMBL/GenBank/DDBJ whole genome shotgun (WGS) entry which is preliminary data.</text>
</comment>
<dbReference type="GO" id="GO:0030286">
    <property type="term" value="C:dynein complex"/>
    <property type="evidence" value="ECO:0007669"/>
    <property type="project" value="InterPro"/>
</dbReference>
<gene>
    <name evidence="2" type="primary">DNAH6_3</name>
    <name evidence="2" type="ORF">OS493_027692</name>
</gene>
<dbReference type="InterPro" id="IPR026983">
    <property type="entry name" value="DHC"/>
</dbReference>
<dbReference type="Gene3D" id="3.40.50.300">
    <property type="entry name" value="P-loop containing nucleotide triphosphate hydrolases"/>
    <property type="match status" value="1"/>
</dbReference>
<name>A0A9W9ZA16_9CNID</name>
<evidence type="ECO:0000313" key="3">
    <source>
        <dbReference type="Proteomes" id="UP001163046"/>
    </source>
</evidence>
<dbReference type="AlphaFoldDB" id="A0A9W9ZA16"/>
<keyword evidence="3" id="KW-1185">Reference proteome</keyword>
<reference evidence="2" key="1">
    <citation type="submission" date="2023-01" db="EMBL/GenBank/DDBJ databases">
        <title>Genome assembly of the deep-sea coral Lophelia pertusa.</title>
        <authorList>
            <person name="Herrera S."/>
            <person name="Cordes E."/>
        </authorList>
    </citation>
    <scope>NUCLEOTIDE SEQUENCE</scope>
    <source>
        <strain evidence="2">USNM1676648</strain>
        <tissue evidence="2">Polyp</tissue>
    </source>
</reference>
<dbReference type="Pfam" id="PF12774">
    <property type="entry name" value="AAA_6"/>
    <property type="match status" value="1"/>
</dbReference>
<dbReference type="InterPro" id="IPR027417">
    <property type="entry name" value="P-loop_NTPase"/>
</dbReference>
<protein>
    <submittedName>
        <fullName evidence="2">Dynein heavy chain 6, axonemal</fullName>
    </submittedName>
</protein>
<dbReference type="Proteomes" id="UP001163046">
    <property type="component" value="Unassembled WGS sequence"/>
</dbReference>
<dbReference type="GO" id="GO:0045505">
    <property type="term" value="F:dynein intermediate chain binding"/>
    <property type="evidence" value="ECO:0007669"/>
    <property type="project" value="InterPro"/>
</dbReference>
<dbReference type="GO" id="GO:0005524">
    <property type="term" value="F:ATP binding"/>
    <property type="evidence" value="ECO:0007669"/>
    <property type="project" value="InterPro"/>
</dbReference>
<sequence>MLSCSEPFLSDLFPGKEIPDHDYGKLQATIEECLLKKEGCQVVPINGEKTIQLYETMIVRHGVMTVGPTGGGKNYKL</sequence>
<dbReference type="PANTHER" id="PTHR22878">
    <property type="entry name" value="DYNEIN HEAVY CHAIN 6, AXONEMAL-LIKE-RELATED"/>
    <property type="match status" value="1"/>
</dbReference>
<dbReference type="InterPro" id="IPR035699">
    <property type="entry name" value="AAA_6"/>
</dbReference>
<evidence type="ECO:0000259" key="1">
    <source>
        <dbReference type="Pfam" id="PF12774"/>
    </source>
</evidence>
<proteinExistence type="predicted"/>
<feature type="domain" description="Dynein heavy chain hydrolytic ATP-binding dynein motor region" evidence="1">
    <location>
        <begin position="8"/>
        <end position="73"/>
    </location>
</feature>
<dbReference type="GO" id="GO:0007018">
    <property type="term" value="P:microtubule-based movement"/>
    <property type="evidence" value="ECO:0007669"/>
    <property type="project" value="InterPro"/>
</dbReference>
<dbReference type="EMBL" id="MU826375">
    <property type="protein sequence ID" value="KAJ7377615.1"/>
    <property type="molecule type" value="Genomic_DNA"/>
</dbReference>